<dbReference type="AlphaFoldDB" id="A0A0U2LVQ9"/>
<proteinExistence type="inferred from homology"/>
<dbReference type="PRINTS" id="PR01438">
    <property type="entry name" value="UNVRSLSTRESS"/>
</dbReference>
<dbReference type="InterPro" id="IPR006015">
    <property type="entry name" value="Universal_stress_UspA"/>
</dbReference>
<accession>A0A0U2LVQ9</accession>
<name>A0A0U2LVQ9_9ENTE</name>
<dbReference type="InterPro" id="IPR006016">
    <property type="entry name" value="UspA"/>
</dbReference>
<dbReference type="STRING" id="118060.ATZ35_06940"/>
<dbReference type="RefSeq" id="WP_034702639.1">
    <property type="nucleotide sequence ID" value="NZ_CP013655.1"/>
</dbReference>
<dbReference type="SUPFAM" id="SSF52402">
    <property type="entry name" value="Adenine nucleotide alpha hydrolases-like"/>
    <property type="match status" value="1"/>
</dbReference>
<organism evidence="4 5">
    <name type="scientific">Enterococcus rotai</name>
    <dbReference type="NCBI Taxonomy" id="118060"/>
    <lineage>
        <taxon>Bacteria</taxon>
        <taxon>Bacillati</taxon>
        <taxon>Bacillota</taxon>
        <taxon>Bacilli</taxon>
        <taxon>Lactobacillales</taxon>
        <taxon>Enterococcaceae</taxon>
        <taxon>Enterococcus</taxon>
    </lineage>
</organism>
<dbReference type="Gene3D" id="3.40.50.620">
    <property type="entry name" value="HUPs"/>
    <property type="match status" value="1"/>
</dbReference>
<dbReference type="PANTHER" id="PTHR46268:SF6">
    <property type="entry name" value="UNIVERSAL STRESS PROTEIN UP12"/>
    <property type="match status" value="1"/>
</dbReference>
<gene>
    <name evidence="4" type="ORF">ATZ35_06940</name>
</gene>
<keyword evidence="2" id="KW-0963">Cytoplasm</keyword>
<dbReference type="InterPro" id="IPR014729">
    <property type="entry name" value="Rossmann-like_a/b/a_fold"/>
</dbReference>
<comment type="subcellular location">
    <subcellularLocation>
        <location evidence="2">Cytoplasm</location>
    </subcellularLocation>
</comment>
<evidence type="ECO:0000256" key="2">
    <source>
        <dbReference type="PIRNR" id="PIRNR006276"/>
    </source>
</evidence>
<dbReference type="GO" id="GO:0005737">
    <property type="term" value="C:cytoplasm"/>
    <property type="evidence" value="ECO:0007669"/>
    <property type="project" value="UniProtKB-SubCell"/>
</dbReference>
<dbReference type="PIRSF" id="PIRSF006276">
    <property type="entry name" value="UspA"/>
    <property type="match status" value="1"/>
</dbReference>
<evidence type="ECO:0000256" key="1">
    <source>
        <dbReference type="ARBA" id="ARBA00008791"/>
    </source>
</evidence>
<dbReference type="Pfam" id="PF00582">
    <property type="entry name" value="Usp"/>
    <property type="match status" value="1"/>
</dbReference>
<sequence length="156" mass="17292">MSTVLTQTYKNILVGVDGSDQANLAYEQAIEVAKRNNGRVIVAHIIENKAYAMMGYSSLNDSLLDQETENAKELLDDCKEYAKSVDFTQVETVVTYGSAKDVMCQDLPKKYEVDLIMVGQSGLNAVERLMIGSVSSYIIRHAPCDVLIVHPELNEK</sequence>
<feature type="domain" description="UspA" evidence="3">
    <location>
        <begin position="9"/>
        <end position="150"/>
    </location>
</feature>
<protein>
    <recommendedName>
        <fullName evidence="2">Universal stress protein</fullName>
    </recommendedName>
</protein>
<comment type="similarity">
    <text evidence="1 2">Belongs to the universal stress protein A family.</text>
</comment>
<dbReference type="PANTHER" id="PTHR46268">
    <property type="entry name" value="STRESS RESPONSE PROTEIN NHAX"/>
    <property type="match status" value="1"/>
</dbReference>
<keyword evidence="5" id="KW-1185">Reference proteome</keyword>
<reference evidence="5" key="1">
    <citation type="submission" date="2015-12" db="EMBL/GenBank/DDBJ databases">
        <authorList>
            <person name="Lauer A."/>
            <person name="Humrighouse B."/>
            <person name="Loparev V."/>
            <person name="Shewmaker P.L."/>
            <person name="Whitney A.M."/>
            <person name="McLaughlin R.W."/>
        </authorList>
    </citation>
    <scope>NUCLEOTIDE SEQUENCE [LARGE SCALE GENOMIC DNA]</scope>
    <source>
        <strain evidence="5">LMG 26678</strain>
    </source>
</reference>
<dbReference type="KEGG" id="erx:ATZ35_06940"/>
<evidence type="ECO:0000313" key="4">
    <source>
        <dbReference type="EMBL" id="ALS36901.1"/>
    </source>
</evidence>
<dbReference type="CDD" id="cd00293">
    <property type="entry name" value="USP-like"/>
    <property type="match status" value="1"/>
</dbReference>
<dbReference type="Proteomes" id="UP000067523">
    <property type="component" value="Chromosome"/>
</dbReference>
<evidence type="ECO:0000313" key="5">
    <source>
        <dbReference type="Proteomes" id="UP000067523"/>
    </source>
</evidence>
<evidence type="ECO:0000259" key="3">
    <source>
        <dbReference type="Pfam" id="PF00582"/>
    </source>
</evidence>
<dbReference type="EMBL" id="CP013655">
    <property type="protein sequence ID" value="ALS36901.1"/>
    <property type="molecule type" value="Genomic_DNA"/>
</dbReference>